<keyword evidence="8" id="KW-0851">Voltage-gated channel</keyword>
<keyword evidence="4" id="KW-0109">Calcium transport</keyword>
<evidence type="ECO:0000256" key="15">
    <source>
        <dbReference type="SAM" id="MobiDB-lite"/>
    </source>
</evidence>
<dbReference type="GO" id="GO:0005891">
    <property type="term" value="C:voltage-gated calcium channel complex"/>
    <property type="evidence" value="ECO:0007669"/>
    <property type="project" value="TreeGrafter"/>
</dbReference>
<proteinExistence type="predicted"/>
<dbReference type="InterPro" id="IPR027359">
    <property type="entry name" value="Volt_channel_dom_sf"/>
</dbReference>
<feature type="coiled-coil region" evidence="14">
    <location>
        <begin position="282"/>
        <end position="311"/>
    </location>
</feature>
<dbReference type="PANTHER" id="PTHR45628">
    <property type="entry name" value="VOLTAGE-DEPENDENT CALCIUM CHANNEL TYPE A SUBUNIT ALPHA-1"/>
    <property type="match status" value="1"/>
</dbReference>
<feature type="transmembrane region" description="Helical" evidence="16">
    <location>
        <begin position="494"/>
        <end position="513"/>
    </location>
</feature>
<keyword evidence="12" id="KW-0325">Glycoprotein</keyword>
<feature type="transmembrane region" description="Helical" evidence="16">
    <location>
        <begin position="869"/>
        <end position="890"/>
    </location>
</feature>
<protein>
    <recommendedName>
        <fullName evidence="17">EF-hand domain-containing protein</fullName>
    </recommendedName>
</protein>
<dbReference type="FunFam" id="1.10.287.70:FF:000117">
    <property type="entry name" value="Voltage-gated Ca2+ channel, alpha subunit"/>
    <property type="match status" value="1"/>
</dbReference>
<evidence type="ECO:0000256" key="11">
    <source>
        <dbReference type="ARBA" id="ARBA00023136"/>
    </source>
</evidence>
<evidence type="ECO:0000256" key="4">
    <source>
        <dbReference type="ARBA" id="ARBA00022568"/>
    </source>
</evidence>
<keyword evidence="14" id="KW-0175">Coiled coil</keyword>
<feature type="transmembrane region" description="Helical" evidence="16">
    <location>
        <begin position="1215"/>
        <end position="1232"/>
    </location>
</feature>
<dbReference type="Proteomes" id="UP000008983">
    <property type="component" value="Unassembled WGS sequence"/>
</dbReference>
<keyword evidence="3" id="KW-0597">Phosphoprotein</keyword>
<feature type="transmembrane region" description="Helical" evidence="16">
    <location>
        <begin position="387"/>
        <end position="413"/>
    </location>
</feature>
<keyword evidence="13" id="KW-0407">Ion channel</keyword>
<dbReference type="STRING" id="857967.G0R5Z7"/>
<feature type="compositionally biased region" description="Basic and acidic residues" evidence="15">
    <location>
        <begin position="1657"/>
        <end position="1669"/>
    </location>
</feature>
<feature type="coiled-coil region" evidence="14">
    <location>
        <begin position="601"/>
        <end position="628"/>
    </location>
</feature>
<evidence type="ECO:0000256" key="7">
    <source>
        <dbReference type="ARBA" id="ARBA00022837"/>
    </source>
</evidence>
<evidence type="ECO:0000256" key="16">
    <source>
        <dbReference type="SAM" id="Phobius"/>
    </source>
</evidence>
<keyword evidence="7" id="KW-0106">Calcium</keyword>
<dbReference type="SUPFAM" id="SSF81324">
    <property type="entry name" value="Voltage-gated potassium channels"/>
    <property type="match status" value="3"/>
</dbReference>
<dbReference type="InterPro" id="IPR005821">
    <property type="entry name" value="Ion_trans_dom"/>
</dbReference>
<dbReference type="RefSeq" id="XP_004024005.1">
    <property type="nucleotide sequence ID" value="XM_004023956.1"/>
</dbReference>
<comment type="subcellular location">
    <subcellularLocation>
        <location evidence="1">Membrane</location>
        <topology evidence="1">Multi-pass membrane protein</topology>
    </subcellularLocation>
</comment>
<evidence type="ECO:0000259" key="17">
    <source>
        <dbReference type="PROSITE" id="PS50222"/>
    </source>
</evidence>
<dbReference type="Pfam" id="PF00520">
    <property type="entry name" value="Ion_trans"/>
    <property type="match status" value="4"/>
</dbReference>
<evidence type="ECO:0000256" key="9">
    <source>
        <dbReference type="ARBA" id="ARBA00022989"/>
    </source>
</evidence>
<feature type="compositionally biased region" description="Basic and acidic residues" evidence="15">
    <location>
        <begin position="1598"/>
        <end position="1617"/>
    </location>
</feature>
<keyword evidence="19" id="KW-1185">Reference proteome</keyword>
<feature type="transmembrane region" description="Helical" evidence="16">
    <location>
        <begin position="572"/>
        <end position="598"/>
    </location>
</feature>
<evidence type="ECO:0000256" key="14">
    <source>
        <dbReference type="SAM" id="Coils"/>
    </source>
</evidence>
<keyword evidence="2" id="KW-0813">Transport</keyword>
<dbReference type="OMA" id="HEDAHIT"/>
<evidence type="ECO:0000256" key="1">
    <source>
        <dbReference type="ARBA" id="ARBA00004141"/>
    </source>
</evidence>
<dbReference type="PROSITE" id="PS50222">
    <property type="entry name" value="EF_HAND_2"/>
    <property type="match status" value="1"/>
</dbReference>
<feature type="transmembrane region" description="Helical" evidence="16">
    <location>
        <begin position="1383"/>
        <end position="1408"/>
    </location>
</feature>
<feature type="domain" description="EF-hand" evidence="17">
    <location>
        <begin position="1422"/>
        <end position="1457"/>
    </location>
</feature>
<feature type="transmembrane region" description="Helical" evidence="16">
    <location>
        <begin position="962"/>
        <end position="980"/>
    </location>
</feature>
<keyword evidence="10" id="KW-0406">Ion transport</keyword>
<feature type="transmembrane region" description="Helical" evidence="16">
    <location>
        <begin position="128"/>
        <end position="150"/>
    </location>
</feature>
<dbReference type="GeneID" id="14903174"/>
<feature type="region of interest" description="Disordered" evidence="15">
    <location>
        <begin position="1597"/>
        <end position="1617"/>
    </location>
</feature>
<dbReference type="GO" id="GO:0098703">
    <property type="term" value="P:calcium ion import across plasma membrane"/>
    <property type="evidence" value="ECO:0007669"/>
    <property type="project" value="TreeGrafter"/>
</dbReference>
<evidence type="ECO:0000313" key="19">
    <source>
        <dbReference type="Proteomes" id="UP000008983"/>
    </source>
</evidence>
<keyword evidence="5" id="KW-0107">Calcium channel</keyword>
<dbReference type="Gene3D" id="1.20.120.350">
    <property type="entry name" value="Voltage-gated potassium channels. Chain C"/>
    <property type="match status" value="4"/>
</dbReference>
<dbReference type="GO" id="GO:0005509">
    <property type="term" value="F:calcium ion binding"/>
    <property type="evidence" value="ECO:0007669"/>
    <property type="project" value="InterPro"/>
</dbReference>
<feature type="transmembrane region" description="Helical" evidence="16">
    <location>
        <begin position="255"/>
        <end position="277"/>
    </location>
</feature>
<reference evidence="18 19" key="1">
    <citation type="submission" date="2011-07" db="EMBL/GenBank/DDBJ databases">
        <authorList>
            <person name="Coyne R."/>
            <person name="Brami D."/>
            <person name="Johnson J."/>
            <person name="Hostetler J."/>
            <person name="Hannick L."/>
            <person name="Clark T."/>
            <person name="Cassidy-Hanley D."/>
            <person name="Inman J."/>
        </authorList>
    </citation>
    <scope>NUCLEOTIDE SEQUENCE [LARGE SCALE GENOMIC DNA]</scope>
    <source>
        <strain evidence="18 19">G5</strain>
    </source>
</reference>
<feature type="transmembrane region" description="Helical" evidence="16">
    <location>
        <begin position="902"/>
        <end position="919"/>
    </location>
</feature>
<evidence type="ECO:0000256" key="5">
    <source>
        <dbReference type="ARBA" id="ARBA00022673"/>
    </source>
</evidence>
<feature type="transmembrane region" description="Helical" evidence="16">
    <location>
        <begin position="1284"/>
        <end position="1306"/>
    </location>
</feature>
<evidence type="ECO:0000313" key="18">
    <source>
        <dbReference type="EMBL" id="EGR27121.1"/>
    </source>
</evidence>
<evidence type="ECO:0000256" key="13">
    <source>
        <dbReference type="ARBA" id="ARBA00023303"/>
    </source>
</evidence>
<dbReference type="EMBL" id="GL984387">
    <property type="protein sequence ID" value="EGR27121.1"/>
    <property type="molecule type" value="Genomic_DNA"/>
</dbReference>
<dbReference type="Gene3D" id="1.10.238.10">
    <property type="entry name" value="EF-hand"/>
    <property type="match status" value="1"/>
</dbReference>
<dbReference type="eggNOG" id="KOG2301">
    <property type="taxonomic scope" value="Eukaryota"/>
</dbReference>
<evidence type="ECO:0000256" key="2">
    <source>
        <dbReference type="ARBA" id="ARBA00022448"/>
    </source>
</evidence>
<dbReference type="InterPro" id="IPR002048">
    <property type="entry name" value="EF_hand_dom"/>
</dbReference>
<sequence>MMVFIIVQIIGYSIYNYNERLNNQDDSILMNNISFYFQIISNIFFSIEFILNIITQGLIFGEYTYFRNYWNILYFIIIISNWFSLYLKEVEFFQILKLTRILTIFKVSSQMRITIESFIGSFKHLPKIFVPLLFVMLYYTIVGISLFNSLQENRCRYTKQPVLKDGKLEWPIDPSLKYTCGVFECPENRYCGNPGDYDMPLNPEENNIPELYYGYDTFDQFSDTFQSIFQFLNVTGWSQTTYILWRSQYKTITGAYFISLIVLLAYVFSNILLASLYQGFLLQKTIKNKNLEEIELQNDENNQQINKTNRNQLKRQSVLSIELQNILRIKYQKKNQIQNQINQQNCNIFRNIMKTSIFKILTSANNIFQIILLAIDRYPIHINELRILNFCDFVSLILFFIEIIICIIGKGFKIFLKNNFNKLDLIILSTNILCYAMIGILGNNIFEYDNNLTLLCKSFKVFRIINFFLYSKYFLAIKLLLKSFFLTLQTIKKYIFILIVLVIFIAQVGRELFAQKYDFNQPNNQNIIFSNYRINYENFQNSIIASLMIFFNEEWHMTMYNYRRIIGNRSSIFYILSILIGQVLFIRLFIGIYINYFIKSLKTYEEKMKEEENILQQNKQNINNFLNNFFNQYILNQNNQIQPEQYDQVKVDYNKSPINQNGLQLKEDIIIENKKSNLVSFPQSTKFFQSKMQQFNTNNNQENQQQNKQYLQEQQQNNPQFQFITENVDDYNNQQKKSQNFKQKKTTNKIKRKKKLQVNNIFEYNIQNERQLKKIYNKYSSIVSKNKIIRNNTLSKQSDQKIQNNQNYSLFIFSQTNPFRKISTKIVESKYFVIISILVITFSCITIAMNTPFLPKDSKIKKILDFSDFIVTGIYALQTSLQIVSQGFLFNGQNSYLIGSKWYCLDFLILIISLTRFSFKEEYVSFAKFKALKILIIFEYLSRKNVRVKFTIEAFFKSVPRIIKLFLFSLLYLFMCGIMATKLLKGRLHSCQSDQDIDIINSLVQTSIDCMDLGGDWVPNLYNYDNIFEAMSTLFMVMTTECWQPLMFDAYDSVGIGFQPQIQMNSFYAIFYLLFFFIGNTCILNMFVGVIVDTYQSLSESQSNLDKLQEEQKEWFFIKQSIFKLNPKKKMQDPKNFIEFFLHKHMIVGNGLNFFFYLFIVVNIISFLLFHTRQSQEYTNILNLINFICTCVATVEILCRIYCLKIHYFYQFINILDLIIVGFTFSEIFITYNNSIKIKSYSISNRTFDAVSKALQTLRLYRIIKHIRNIEKLFNSLFKALSEASSILIIMGFFLYISVIISTNMFPFLKFQTNLNGYDIHFMNFQQAFFTLFRIATSEQWYVIVGEASRQMQPNFVCRNDIFTYEDYVEYGQMACGNKLAYLFFYSYHLMFSLIILNLFIATVISAYEQAFKADESAIDHYQLNDILQLWQKYDPNAKGFINYKEFWKFCGEIAVIYGVDQQDLLNQNYKKIFLTALQIPIYEDPNERIFCYKFHDVVTKVSKISVTIKFGVTNLEPEDENLIQELDKLLNIKSIKNVHLMKQTKLTSEDMAAIFILQKKMRIWRRKMKNNQQEVPLYDLKDIMKSMVNTKKITKNNLEEQKGESNEEQDLKNDNNDIKSLKLEEFTNFMSNKYEEINPQLNIIEIQNKRSSQKRQKNEIKTSEWQKR</sequence>
<evidence type="ECO:0000256" key="12">
    <source>
        <dbReference type="ARBA" id="ARBA00023180"/>
    </source>
</evidence>
<feature type="transmembrane region" description="Helical" evidence="16">
    <location>
        <begin position="1067"/>
        <end position="1092"/>
    </location>
</feature>
<feature type="transmembrane region" description="Helical" evidence="16">
    <location>
        <begin position="831"/>
        <end position="849"/>
    </location>
</feature>
<dbReference type="OrthoDB" id="431720at2759"/>
<keyword evidence="9 16" id="KW-1133">Transmembrane helix</keyword>
<feature type="transmembrane region" description="Helical" evidence="16">
    <location>
        <begin position="68"/>
        <end position="87"/>
    </location>
</feature>
<dbReference type="GO" id="GO:0008331">
    <property type="term" value="F:high voltage-gated calcium channel activity"/>
    <property type="evidence" value="ECO:0007669"/>
    <property type="project" value="TreeGrafter"/>
</dbReference>
<dbReference type="InParanoid" id="G0R5Z7"/>
<dbReference type="InterPro" id="IPR050599">
    <property type="entry name" value="VDCC_alpha-1_subunit"/>
</dbReference>
<evidence type="ECO:0000256" key="8">
    <source>
        <dbReference type="ARBA" id="ARBA00022882"/>
    </source>
</evidence>
<accession>G0R5Z7</accession>
<feature type="transmembrane region" description="Helical" evidence="16">
    <location>
        <begin position="1154"/>
        <end position="1172"/>
    </location>
</feature>
<evidence type="ECO:0000256" key="10">
    <source>
        <dbReference type="ARBA" id="ARBA00023065"/>
    </source>
</evidence>
<dbReference type="Gene3D" id="1.10.287.70">
    <property type="match status" value="4"/>
</dbReference>
<name>G0R5Z7_ICHMU</name>
<feature type="transmembrane region" description="Helical" evidence="16">
    <location>
        <begin position="467"/>
        <end position="488"/>
    </location>
</feature>
<keyword evidence="11 16" id="KW-0472">Membrane</keyword>
<feature type="transmembrane region" description="Helical" evidence="16">
    <location>
        <begin position="425"/>
        <end position="446"/>
    </location>
</feature>
<feature type="transmembrane region" description="Helical" evidence="16">
    <location>
        <begin position="35"/>
        <end position="61"/>
    </location>
</feature>
<gene>
    <name evidence="18" type="ORF">IMG5_201460</name>
</gene>
<evidence type="ECO:0000256" key="3">
    <source>
        <dbReference type="ARBA" id="ARBA00022553"/>
    </source>
</evidence>
<keyword evidence="6 16" id="KW-0812">Transmembrane</keyword>
<feature type="transmembrane region" description="Helical" evidence="16">
    <location>
        <begin position="1184"/>
        <end position="1203"/>
    </location>
</feature>
<evidence type="ECO:0000256" key="6">
    <source>
        <dbReference type="ARBA" id="ARBA00022692"/>
    </source>
</evidence>
<organism evidence="18 19">
    <name type="scientific">Ichthyophthirius multifiliis</name>
    <name type="common">White spot disease agent</name>
    <name type="synonym">Ich</name>
    <dbReference type="NCBI Taxonomy" id="5932"/>
    <lineage>
        <taxon>Eukaryota</taxon>
        <taxon>Sar</taxon>
        <taxon>Alveolata</taxon>
        <taxon>Ciliophora</taxon>
        <taxon>Intramacronucleata</taxon>
        <taxon>Oligohymenophorea</taxon>
        <taxon>Hymenostomatida</taxon>
        <taxon>Ophryoglenina</taxon>
        <taxon>Ichthyophthirius</taxon>
    </lineage>
</organism>
<dbReference type="PANTHER" id="PTHR45628:SF7">
    <property type="entry name" value="VOLTAGE-DEPENDENT CALCIUM CHANNEL TYPE A SUBUNIT ALPHA-1"/>
    <property type="match status" value="1"/>
</dbReference>
<feature type="region of interest" description="Disordered" evidence="15">
    <location>
        <begin position="1648"/>
        <end position="1669"/>
    </location>
</feature>